<protein>
    <submittedName>
        <fullName evidence="1">Uncharacterized protein</fullName>
    </submittedName>
</protein>
<name>A0ABP1FHV4_9FLAO</name>
<comment type="caution">
    <text evidence="1">The sequence shown here is derived from an EMBL/GenBank/DDBJ whole genome shotgun (WGS) entry which is preliminary data.</text>
</comment>
<evidence type="ECO:0000313" key="1">
    <source>
        <dbReference type="EMBL" id="CAL2108183.1"/>
    </source>
</evidence>
<organism evidence="1 2">
    <name type="scientific">Tenacibaculum vairaonense</name>
    <dbReference type="NCBI Taxonomy" id="3137860"/>
    <lineage>
        <taxon>Bacteria</taxon>
        <taxon>Pseudomonadati</taxon>
        <taxon>Bacteroidota</taxon>
        <taxon>Flavobacteriia</taxon>
        <taxon>Flavobacteriales</taxon>
        <taxon>Flavobacteriaceae</taxon>
        <taxon>Tenacibaculum</taxon>
    </lineage>
</organism>
<reference evidence="1 2" key="1">
    <citation type="submission" date="2024-05" db="EMBL/GenBank/DDBJ databases">
        <authorList>
            <person name="Duchaud E."/>
        </authorList>
    </citation>
    <scope>NUCLEOTIDE SEQUENCE [LARGE SCALE GENOMIC DNA]</scope>
    <source>
        <strain evidence="1">Ena-SAMPLE-TAB-13-05-2024-13:56:06:370-140305</strain>
    </source>
</reference>
<keyword evidence="2" id="KW-1185">Reference proteome</keyword>
<proteinExistence type="predicted"/>
<evidence type="ECO:0000313" key="2">
    <source>
        <dbReference type="Proteomes" id="UP001497602"/>
    </source>
</evidence>
<dbReference type="Proteomes" id="UP001497602">
    <property type="component" value="Unassembled WGS sequence"/>
</dbReference>
<accession>A0ABP1FHV4</accession>
<gene>
    <name evidence="1" type="ORF">T190115A13A_60178</name>
</gene>
<dbReference type="EMBL" id="CAXJRC010000043">
    <property type="protein sequence ID" value="CAL2108183.1"/>
    <property type="molecule type" value="Genomic_DNA"/>
</dbReference>
<sequence>MSFDSREHPWSNLEVAIDGSIITRIRGIKFSVKKEKELLQAKGENPHEIVSGNKTYEGEVTLLGSQLDKLQELLEPDQDLTDAPPFDIVVSLSPKRAGQKMVNFTLQQVEWLEDVREFKQGDKFQEYTIPILFLGRKVGK</sequence>
<dbReference type="RefSeq" id="WP_348739739.1">
    <property type="nucleotide sequence ID" value="NZ_CAXJRC010000043.1"/>
</dbReference>